<organism evidence="1 2">
    <name type="scientific">Pelagibacterium luteolum</name>
    <dbReference type="NCBI Taxonomy" id="440168"/>
    <lineage>
        <taxon>Bacteria</taxon>
        <taxon>Pseudomonadati</taxon>
        <taxon>Pseudomonadota</taxon>
        <taxon>Alphaproteobacteria</taxon>
        <taxon>Hyphomicrobiales</taxon>
        <taxon>Devosiaceae</taxon>
        <taxon>Pelagibacterium</taxon>
    </lineage>
</organism>
<dbReference type="Pfam" id="PF12096">
    <property type="entry name" value="DUF3572"/>
    <property type="match status" value="1"/>
</dbReference>
<keyword evidence="2" id="KW-1185">Reference proteome</keyword>
<name>A0A1G7X5W4_9HYPH</name>
<accession>A0A1G7X5W4</accession>
<dbReference type="RefSeq" id="WP_176762660.1">
    <property type="nucleotide sequence ID" value="NZ_FNCS01000008.1"/>
</dbReference>
<dbReference type="EMBL" id="FNCS01000008">
    <property type="protein sequence ID" value="SDG78960.1"/>
    <property type="molecule type" value="Genomic_DNA"/>
</dbReference>
<evidence type="ECO:0000313" key="2">
    <source>
        <dbReference type="Proteomes" id="UP000199495"/>
    </source>
</evidence>
<sequence length="91" mass="10270">MRERVESSELLMIGDACLNWLAGDVEELERFMALAGYSPQRLRESVGTRALSEGLLDYFARNEPQLLAMCANANLDVSRVMRVWHGLNPQS</sequence>
<reference evidence="1 2" key="1">
    <citation type="submission" date="2016-10" db="EMBL/GenBank/DDBJ databases">
        <authorList>
            <person name="de Groot N.N."/>
        </authorList>
    </citation>
    <scope>NUCLEOTIDE SEQUENCE [LARGE SCALE GENOMIC DNA]</scope>
    <source>
        <strain evidence="1 2">CGMCC 1.10267</strain>
    </source>
</reference>
<protein>
    <recommendedName>
        <fullName evidence="3">DUF3572 domain-containing protein</fullName>
    </recommendedName>
</protein>
<gene>
    <name evidence="1" type="ORF">SAMN04487974_10896</name>
</gene>
<dbReference type="AlphaFoldDB" id="A0A1G7X5W4"/>
<proteinExistence type="predicted"/>
<evidence type="ECO:0008006" key="3">
    <source>
        <dbReference type="Google" id="ProtNLM"/>
    </source>
</evidence>
<dbReference type="Proteomes" id="UP000199495">
    <property type="component" value="Unassembled WGS sequence"/>
</dbReference>
<dbReference type="InterPro" id="IPR021955">
    <property type="entry name" value="DUF3572"/>
</dbReference>
<dbReference type="STRING" id="440168.SAMN04487974_10896"/>
<evidence type="ECO:0000313" key="1">
    <source>
        <dbReference type="EMBL" id="SDG78960.1"/>
    </source>
</evidence>